<dbReference type="InterPro" id="IPR058921">
    <property type="entry name" value="PAP/OAS1-rel"/>
</dbReference>
<feature type="compositionally biased region" description="Basic and acidic residues" evidence="1">
    <location>
        <begin position="1189"/>
        <end position="1210"/>
    </location>
</feature>
<dbReference type="Gene3D" id="3.30.460.10">
    <property type="entry name" value="Beta Polymerase, domain 2"/>
    <property type="match status" value="1"/>
</dbReference>
<dbReference type="EnsemblPlants" id="Kaladp0022s0157.1.v1.1">
    <property type="protein sequence ID" value="Kaladp0022s0157.1.v1.1"/>
    <property type="gene ID" value="Kaladp0022s0157.v1.1"/>
</dbReference>
<evidence type="ECO:0000259" key="3">
    <source>
        <dbReference type="Pfam" id="PF26180"/>
    </source>
</evidence>
<dbReference type="Gramene" id="Kaladp0022s0157.1.v1.1">
    <property type="protein sequence ID" value="Kaladp0022s0157.1.v1.1"/>
    <property type="gene ID" value="Kaladp0022s0157.v1.1"/>
</dbReference>
<feature type="compositionally biased region" description="Basic and acidic residues" evidence="1">
    <location>
        <begin position="1159"/>
        <end position="1173"/>
    </location>
</feature>
<accession>A0A7N0T4J0</accession>
<dbReference type="Proteomes" id="UP000594263">
    <property type="component" value="Unplaced"/>
</dbReference>
<name>A0A7N0T4J0_KALFE</name>
<evidence type="ECO:0008006" key="6">
    <source>
        <dbReference type="Google" id="ProtNLM"/>
    </source>
</evidence>
<dbReference type="Pfam" id="PF26180">
    <property type="entry name" value="PAP-OAS1"/>
    <property type="match status" value="1"/>
</dbReference>
<feature type="region of interest" description="Disordered" evidence="1">
    <location>
        <begin position="561"/>
        <end position="583"/>
    </location>
</feature>
<feature type="region of interest" description="Disordered" evidence="1">
    <location>
        <begin position="416"/>
        <end position="436"/>
    </location>
</feature>
<feature type="domain" description="Poly(A) RNA polymerase mitochondrial-like central palm" evidence="2">
    <location>
        <begin position="42"/>
        <end position="163"/>
    </location>
</feature>
<dbReference type="InterPro" id="IPR043519">
    <property type="entry name" value="NT_sf"/>
</dbReference>
<evidence type="ECO:0000313" key="5">
    <source>
        <dbReference type="Proteomes" id="UP000594263"/>
    </source>
</evidence>
<feature type="region of interest" description="Disordered" evidence="1">
    <location>
        <begin position="1321"/>
        <end position="1340"/>
    </location>
</feature>
<dbReference type="CDD" id="cd05402">
    <property type="entry name" value="NT_PAP_TUTase"/>
    <property type="match status" value="1"/>
</dbReference>
<dbReference type="PANTHER" id="PTHR45979:SF30">
    <property type="entry name" value="NUCLEOTIDYLTRANSFERASE"/>
    <property type="match status" value="1"/>
</dbReference>
<feature type="compositionally biased region" description="Low complexity" evidence="1">
    <location>
        <begin position="1211"/>
        <end position="1223"/>
    </location>
</feature>
<feature type="domain" description="PAP/OAS1 substrate-binding-related" evidence="3">
    <location>
        <begin position="176"/>
        <end position="368"/>
    </location>
</feature>
<dbReference type="OMA" id="DHEHWHE"/>
<organism evidence="4 5">
    <name type="scientific">Kalanchoe fedtschenkoi</name>
    <name type="common">Lavender scallops</name>
    <name type="synonym">South American air plant</name>
    <dbReference type="NCBI Taxonomy" id="63787"/>
    <lineage>
        <taxon>Eukaryota</taxon>
        <taxon>Viridiplantae</taxon>
        <taxon>Streptophyta</taxon>
        <taxon>Embryophyta</taxon>
        <taxon>Tracheophyta</taxon>
        <taxon>Spermatophyta</taxon>
        <taxon>Magnoliopsida</taxon>
        <taxon>eudicotyledons</taxon>
        <taxon>Gunneridae</taxon>
        <taxon>Pentapetalae</taxon>
        <taxon>Saxifragales</taxon>
        <taxon>Crassulaceae</taxon>
        <taxon>Kalanchoe</taxon>
    </lineage>
</organism>
<feature type="compositionally biased region" description="Low complexity" evidence="1">
    <location>
        <begin position="825"/>
        <end position="846"/>
    </location>
</feature>
<sequence>MGDQKGWAQPSAIVPNGLLPKDGGPLIRILDPDRWFKAEKRTAELISRIQPNPLSEQRREAVAKYVVKLVTKCFPCKVFPFGSVPLKTYLPDGDIDLTTFSGNRGTQGTWANMVRDMLESEEKNLNAEYHVKEVQYIQAEVKIVKCLVDNIVVDISFNQLGGLCTLCFLEEVDLLINKDHLFKRSIILIKAWCYYESRILGAHHGLISTYALETLVLYIFHVFNNSFAGPLEVLYRFLEFFSNFDWENFCVSLWGPVPIQSLPDVTPQSPRRDSGELLLKKAFLESCHSAYAVVPGALENHGSPFGVKFFNVIDPLRANNNLGRSVSKGNFFRIRSAFAFGARKLARLLDCPHEDIYFEVDQFFLNTWGRHGSGMRPDAPGFYFGGSKSPQTEPLHLHENLKNDSRAGSVRSNISNQEAGPIENSDNPDFPQCGKDTKYMSSPADILACSRDQKGFINMNSISGVNNTISPETGLNTLAGTNKGQKSVMAERLASDGQGKYTLHRTHSSPTLTDAHKEVQSQGKQKLFVETGNTSNAVRKSEKKNSGSEVQNIRPSIEVPSYVGHLPSSRNNRANVDSSLADVTSSSSSDRYQVYSELFVKQGNVVEKKGIKPEEQEIANIPMMFHGFNGAVPIPQVHRSLNSSAGHLPVPLAPFLASMGYVPRNAPGNFSGNPLIEHPRGTNVKLAQGMFSPQMGHYFPTSGHMSDVEDFSNKFNERISLTETNSDVAENDTWMDHDVSSSGGFDLDNGSLDVQAIEDQHKSNSCRIGSSYSASGSGNLIRNNKFFEENKGSLTTESVDSFQYSNYTDNDAPFDGQTANSKNLSASCRSSLRSRTSSESSWDGSSAKTTQTIKEKRGRKIISPDIQSIVYEKCKSAGDNSNLAGDEAYRDRGALSTVRTNIIERHTGLPSVAPLNVSRHQIPGSESTLVNGSDVISFGPMVLGPGQPKSVSDSGAPLTFFPTGPPVPFFTMLPLYNFPSETVSSERTSPLVKEEGLNDSDQGIESAEIHDNSEIVSISGSVRRAPYHASTTEQKIDILNGDFAHHLNNLQYGRLCQVPNQEPLIYPPSAMVPPIYLQGHIPLPGPGRLSANLNHISQYISYGPRVGPVTPFQALSSRPVNPYQQLADEMPRYRSGTGTYLPNPAHTRERPSSGSRKGYNSDRSDHNSDREANWNHNKLRAAGRNHTRSQGEKASTRLDRWAISESRAERSSSSYSRSESYQSPTGRSNPELSGHGNVEYGMYPKSGFHNALSPNGASMSPMMMLYPYDNYRGYGLSADQLEFGTLGQVRQVGSSGANEMARLVEAAQSSGVFEEQIYHSSHAQWASPDQPSSPQLPRRI</sequence>
<dbReference type="Pfam" id="PF22600">
    <property type="entry name" value="MTPAP-like_central"/>
    <property type="match status" value="1"/>
</dbReference>
<dbReference type="Gene3D" id="1.10.1410.10">
    <property type="match status" value="1"/>
</dbReference>
<feature type="region of interest" description="Disordered" evidence="1">
    <location>
        <begin position="1129"/>
        <end position="1238"/>
    </location>
</feature>
<feature type="region of interest" description="Disordered" evidence="1">
    <location>
        <begin position="813"/>
        <end position="856"/>
    </location>
</feature>
<evidence type="ECO:0000256" key="1">
    <source>
        <dbReference type="SAM" id="MobiDB-lite"/>
    </source>
</evidence>
<protein>
    <recommendedName>
        <fullName evidence="6">Polymerase nucleotidyl transferase domain-containing protein</fullName>
    </recommendedName>
</protein>
<dbReference type="SUPFAM" id="SSF81631">
    <property type="entry name" value="PAP/OAS1 substrate-binding domain"/>
    <property type="match status" value="1"/>
</dbReference>
<proteinExistence type="predicted"/>
<dbReference type="SUPFAM" id="SSF81301">
    <property type="entry name" value="Nucleotidyltransferase"/>
    <property type="match status" value="1"/>
</dbReference>
<dbReference type="PANTHER" id="PTHR45979">
    <property type="entry name" value="PAP/OAS1 SUBSTRATE-BINDING DOMAIN SUPERFAMILY"/>
    <property type="match status" value="1"/>
</dbReference>
<evidence type="ECO:0000259" key="2">
    <source>
        <dbReference type="Pfam" id="PF22600"/>
    </source>
</evidence>
<evidence type="ECO:0000313" key="4">
    <source>
        <dbReference type="EnsemblPlants" id="Kaladp0022s0157.1.v1.1"/>
    </source>
</evidence>
<dbReference type="InterPro" id="IPR054708">
    <property type="entry name" value="MTPAP-like_central"/>
</dbReference>
<reference evidence="4" key="1">
    <citation type="submission" date="2021-01" db="UniProtKB">
        <authorList>
            <consortium name="EnsemblPlants"/>
        </authorList>
    </citation>
    <scope>IDENTIFICATION</scope>
</reference>
<keyword evidence="5" id="KW-1185">Reference proteome</keyword>
<dbReference type="InterPro" id="IPR058920">
    <property type="entry name" value="PAP-OAS1-bd-rel"/>
</dbReference>
<feature type="compositionally biased region" description="Basic residues" evidence="1">
    <location>
        <begin position="1177"/>
        <end position="1187"/>
    </location>
</feature>